<dbReference type="Gene3D" id="3.30.160.60">
    <property type="entry name" value="Classic Zinc Finger"/>
    <property type="match status" value="1"/>
</dbReference>
<feature type="region of interest" description="Disordered" evidence="1">
    <location>
        <begin position="570"/>
        <end position="661"/>
    </location>
</feature>
<feature type="compositionally biased region" description="Basic and acidic residues" evidence="1">
    <location>
        <begin position="585"/>
        <end position="600"/>
    </location>
</feature>
<protein>
    <recommendedName>
        <fullName evidence="4">Hapless 8</fullName>
    </recommendedName>
</protein>
<reference evidence="2" key="1">
    <citation type="submission" date="2018-01" db="EMBL/GenBank/DDBJ databases">
        <authorList>
            <person name="Mao J.F."/>
        </authorList>
    </citation>
    <scope>NUCLEOTIDE SEQUENCE</scope>
    <source>
        <strain evidence="2">Huo1</strain>
        <tissue evidence="2">Leaf</tissue>
    </source>
</reference>
<feature type="region of interest" description="Disordered" evidence="1">
    <location>
        <begin position="497"/>
        <end position="518"/>
    </location>
</feature>
<proteinExistence type="predicted"/>
<feature type="region of interest" description="Disordered" evidence="1">
    <location>
        <begin position="931"/>
        <end position="984"/>
    </location>
</feature>
<evidence type="ECO:0000313" key="3">
    <source>
        <dbReference type="Proteomes" id="UP000298416"/>
    </source>
</evidence>
<dbReference type="PANTHER" id="PTHR35767:SF1">
    <property type="entry name" value="HAPLESS PROTEIN"/>
    <property type="match status" value="1"/>
</dbReference>
<dbReference type="PANTHER" id="PTHR35767">
    <property type="entry name" value="HAPLESS PROTEIN"/>
    <property type="match status" value="1"/>
</dbReference>
<feature type="compositionally biased region" description="Basic residues" evidence="1">
    <location>
        <begin position="382"/>
        <end position="395"/>
    </location>
</feature>
<gene>
    <name evidence="2" type="ORF">SASPL_129755</name>
</gene>
<feature type="compositionally biased region" description="Basic and acidic residues" evidence="1">
    <location>
        <begin position="434"/>
        <end position="464"/>
    </location>
</feature>
<evidence type="ECO:0000313" key="2">
    <source>
        <dbReference type="EMBL" id="KAG6411671.1"/>
    </source>
</evidence>
<feature type="compositionally biased region" description="Polar residues" evidence="1">
    <location>
        <begin position="629"/>
        <end position="640"/>
    </location>
</feature>
<keyword evidence="3" id="KW-1185">Reference proteome</keyword>
<feature type="compositionally biased region" description="Polar residues" evidence="1">
    <location>
        <begin position="401"/>
        <end position="411"/>
    </location>
</feature>
<feature type="compositionally biased region" description="Polar residues" evidence="1">
    <location>
        <begin position="957"/>
        <end position="971"/>
    </location>
</feature>
<dbReference type="EMBL" id="PNBA02000010">
    <property type="protein sequence ID" value="KAG6411671.1"/>
    <property type="molecule type" value="Genomic_DNA"/>
</dbReference>
<evidence type="ECO:0008006" key="4">
    <source>
        <dbReference type="Google" id="ProtNLM"/>
    </source>
</evidence>
<reference evidence="2" key="2">
    <citation type="submission" date="2020-08" db="EMBL/GenBank/DDBJ databases">
        <title>Plant Genome Project.</title>
        <authorList>
            <person name="Zhang R.-G."/>
        </authorList>
    </citation>
    <scope>NUCLEOTIDE SEQUENCE</scope>
    <source>
        <strain evidence="2">Huo1</strain>
        <tissue evidence="2">Leaf</tissue>
    </source>
</reference>
<name>A0A8X8ZP25_SALSN</name>
<feature type="compositionally biased region" description="Polar residues" evidence="1">
    <location>
        <begin position="352"/>
        <end position="364"/>
    </location>
</feature>
<organism evidence="2">
    <name type="scientific">Salvia splendens</name>
    <name type="common">Scarlet sage</name>
    <dbReference type="NCBI Taxonomy" id="180675"/>
    <lineage>
        <taxon>Eukaryota</taxon>
        <taxon>Viridiplantae</taxon>
        <taxon>Streptophyta</taxon>
        <taxon>Embryophyta</taxon>
        <taxon>Tracheophyta</taxon>
        <taxon>Spermatophyta</taxon>
        <taxon>Magnoliopsida</taxon>
        <taxon>eudicotyledons</taxon>
        <taxon>Gunneridae</taxon>
        <taxon>Pentapetalae</taxon>
        <taxon>asterids</taxon>
        <taxon>lamiids</taxon>
        <taxon>Lamiales</taxon>
        <taxon>Lamiaceae</taxon>
        <taxon>Nepetoideae</taxon>
        <taxon>Mentheae</taxon>
        <taxon>Salviinae</taxon>
        <taxon>Salvia</taxon>
        <taxon>Salvia subgen. Calosphace</taxon>
        <taxon>core Calosphace</taxon>
    </lineage>
</organism>
<comment type="caution">
    <text evidence="2">The sequence shown here is derived from an EMBL/GenBank/DDBJ whole genome shotgun (WGS) entry which is preliminary data.</text>
</comment>
<feature type="region of interest" description="Disordered" evidence="1">
    <location>
        <begin position="352"/>
        <end position="464"/>
    </location>
</feature>
<sequence>MLSTEIPPSDLCGSDERASDNNQHQLGVDLFKPGLDYNNPPPNFSIRDYVFNTRDKDIKNNWPFSQKNLQLCLKHGVKDVLPPFHSLGSVTNPTIDQQRVVDSLRYSDVKYPRSCDHGFRKRPALNIENINSSECEEDKEFPSTTTSQSCSDVNYVPPIRNNCSGPEARYLLSEKPGCAVRESKKAESSIQSPVKKCRLVVKLKNISEPRSIEDSAVVTETMASKVCPVCKTFSSSSNTTLNAHIDQCLSGESMIKWTTNSKVIKHRIKPRKTRMMADIYETALCCTLEDLDKRNGTNWASNKGLLQPQDLEVPGEEEENKKTNLPLEVDNLNQEGAVYIDSSGTKLRILSKLNNPPSRTNVNDSGGCKLVKRDKGNQLLLSKKKKRKKRKKHTVQRLDLQKNSVDGQGSCSPIPDQLSDCPPHGPKNCYPKTEVSDDHPKVYSSEGQKEDDPTKSRTASEHMKSDDFGMIKQWVGSKRTGLKKKINLELENQCPDKKSVSSLGDRGNSAPISSISSDENHVLPPQVLKRKENFCRSVEGWTELLCLRKGPGIPSARSEQMTEKKNHLMSSKFNVKQSRKVSTSVHDHLVDPPNRAESHTPSHSTKRTGIRSSPTVKKDSSFVGPSISKYRTLSSESKTATHPRKMSSGRAMSSGGKKFSSLKTKLLPGRHAFGAELKKNLGGDLSFFKNPRLHCTSRSDDEAVVSQPIFHAENNLVGETATLMEKNCDDPSINRTRILKHRRRIGRFFNTGEREMTSNGSKTSHEFDSHDVGKKIDSCIGVSVPIDTSSVLEEEEAEMIDDIVCEPAETEREAFVSFSKSLDSAFPGLSGSNVESVSQYYRKAYDGHCPSELVFHADQEMFCADNVGNNLVTHDCRELTEMDGDEAQGNYFVDVDPIPIPGPLGSFLPSPGRMGSEELLGHSALTTCRIQSSDDGPKVVDMDSSDSPVSAMSTVSNSIAGRSSSLSTPNVTEDRNNPVVEGSSFGQIANGEKELNSVKTKANLMLPEVNIVVQNIQPCCCSRKDIASLHGGSMDHHESQIVRRRTMTPLSVLAQEKEINYDAKNEIHCIDVRAEALSEKEPPLPVMGKDVANSPVGYTHHPETMFRDCEFPSPSTSNPVLRLMGKNLMVVSKDDNLPSQSSMTIEHPSVRLCVENARIRHNQPNSFHHMLSPVPSPMFDNMQGHAPANYRSSCHQSTAMYPTMNTHEYGRGFDSCGGRRKEIIVIDDSPEGEGVEAAHCSLNMEPTLFPAEPRHVNPFPSQMRVNHQSFNGSPMVAAMVPPSKGISGDLGKWNCTTEGSSVRHSNSSAAPLPSLAHSRSLYYSHGFL</sequence>
<accession>A0A8X8ZP25</accession>
<evidence type="ECO:0000256" key="1">
    <source>
        <dbReference type="SAM" id="MobiDB-lite"/>
    </source>
</evidence>
<feature type="compositionally biased region" description="Polar residues" evidence="1">
    <location>
        <begin position="570"/>
        <end position="584"/>
    </location>
</feature>
<dbReference type="Proteomes" id="UP000298416">
    <property type="component" value="Unassembled WGS sequence"/>
</dbReference>
<feature type="compositionally biased region" description="Low complexity" evidence="1">
    <location>
        <begin position="945"/>
        <end position="956"/>
    </location>
</feature>